<feature type="active site" description="Proton acceptor; for dehydratase activity" evidence="9">
    <location>
        <position position="956"/>
    </location>
</feature>
<dbReference type="Pfam" id="PF14765">
    <property type="entry name" value="PS-DH"/>
    <property type="match status" value="1"/>
</dbReference>
<dbReference type="CDD" id="cd00833">
    <property type="entry name" value="PKS"/>
    <property type="match status" value="1"/>
</dbReference>
<keyword evidence="7" id="KW-0511">Multifunctional enzyme</keyword>
<dbReference type="InterPro" id="IPR009081">
    <property type="entry name" value="PP-bd_ACP"/>
</dbReference>
<dbReference type="InterPro" id="IPR049552">
    <property type="entry name" value="PKS_DH_N"/>
</dbReference>
<dbReference type="InterPro" id="IPR014043">
    <property type="entry name" value="Acyl_transferase_dom"/>
</dbReference>
<dbReference type="Gene3D" id="3.30.70.3290">
    <property type="match status" value="1"/>
</dbReference>
<dbReference type="CDD" id="cd08952">
    <property type="entry name" value="KR_1_SDR_x"/>
    <property type="match status" value="1"/>
</dbReference>
<dbReference type="Proteomes" id="UP001341259">
    <property type="component" value="Chromosome"/>
</dbReference>
<keyword evidence="4" id="KW-0597">Phosphoprotein</keyword>
<dbReference type="Gene3D" id="3.40.47.10">
    <property type="match status" value="1"/>
</dbReference>
<evidence type="ECO:0000256" key="1">
    <source>
        <dbReference type="ARBA" id="ARBA00001957"/>
    </source>
</evidence>
<accession>A0ABZ1NKL3</accession>
<evidence type="ECO:0000259" key="13">
    <source>
        <dbReference type="PROSITE" id="PS52019"/>
    </source>
</evidence>
<dbReference type="Pfam" id="PF08659">
    <property type="entry name" value="KR"/>
    <property type="match status" value="1"/>
</dbReference>
<feature type="active site" description="Proton donor; for dehydratase activity" evidence="9">
    <location>
        <position position="1122"/>
    </location>
</feature>
<dbReference type="InterPro" id="IPR001227">
    <property type="entry name" value="Ac_transferase_dom_sf"/>
</dbReference>
<feature type="region of interest" description="N-terminal hotdog fold" evidence="9">
    <location>
        <begin position="924"/>
        <end position="1047"/>
    </location>
</feature>
<sequence>MTTDEKALTYLKRVSAELQQTREKLREEQNRRTEPIAIVAMGCRLPGGVTSPDGLWRLVSEGTDAVGAFPADRGWDLDALYDPDPDVSGTSYVREGGFLDDVAGFDAPFFGISPREALAMDPQQRLLLETSWETLERAGIDPSTLKGESVGVFTGVAGQEYAPRMGTGSEEIEGYVLTGGAGSVVSGRVAYTLGFEGPAVTVDTACSSSLVAIHLAAQALRSGECSLALAGGVAVMSTPGAFVEFSRQRGLALDGRCKAFAAAADGTAWAEGVGVLLLERLSDARRNGHAVLAVVRGSAVNQDGASNGLTAPNGPSQQRVIRQALENARLSAADVDVVEAHGTGTSLGDPIEAQALLATYGRSRPEDSPLWLGSLKSNIGHTQAAAGVAGVIKMVQAMRHGVLPKTLHVDAPTPEVDWSAGAVELLTEAREWPERGEPRRAGVSSFGISGTNAHIILEQAGPEEPSDTPAPARTVPSGVVPLALSGTTPEALRARAAALADHLRAHPGTPLHDTALSLLTTRTRFPHRGVVVAGTHEEAVERLAALVVAPDAAPAVHGGGGVVFVFPGQGAQWVGMALGLLSESVVFAEWMARCGEALAPFVGWSLVDVLGDEEALGRVDVVQPVLWAVMVSLAGLWRSVGVEPAGVVGHSQGEIAAACVVGALSLEDGARVVAGRSAVIASSLAGGGGMLSVALPVGVVEGRLGGGLSVAAVNGPSSVVVAGGVDGLGVLEEELRAEGVRVRRVAVDYASHSVEVERVEGELAGVLEGVSAVSSGVPFYSTVTGGVVDTALLDGGYWYRNLREPVRLEEVTRQLLGEGRRVFVEMSPHPVLGFVVAETMGAVGVDGLVVGSLRRGEGGLERFLRSVGEVFAGGVDVDWEAAFDARGARRVELPTYPFQHQRHWLKTERAEGDVSSAGLAPSAHPLLGAAVELPGTGGVAFTGRWSVRTHPWLADHAVWGTALLPGTGFVDLVLTAGAEADCGALEELVIEAPLILPEDGGIQVRVEITEPDESGRRAVSVHSRPEGDEPGWTRHATGTLLPEDLDFSEPTLAWPPADATPVPVDAASVYAGLAERGYEYGPAFQGLRAVWTRDDEIFAEVALPERQQEDAGRFSLHPALLDASLHAPLIYGTGLPRLPFSWNGITLWTRGASRLRAHFVPAGEETWQVTVTDHAGAPVARIDALIGRQVTQEQLAEARLARETGSSRLDNMVYGTNWAPAKATDLAAAPTGTWLVAMPAGHTDDATITACLTALGDRGTHVVPLPVDGSGRGALTDLLARAVPDVNAVTGVLSLLALDETGHPGHPGVTGGLAATLALVQALGDAGIEAPLWLATQNAVATSDTDPVHSTDQAALWGLGQVTALEHPARWGGLIDLPATLDDETGALLTTVLGGGSGDEDQLALRDGMVLVRRLERTPLYRPQPDETLWQPTGTVLITGGTGALGGHAARRMAAGGAGHLVLVSRRGPDSPGAAELTAELTEAGARVTVAAVDVTDRQALADLLAKLTADGDPVRTVVHAAGVNGFGSLEETTRDDFGAVVSAKVAGAAHLDALLGDTPLDGFIVFSSIAGVWGSGSQSAYSAGNAYLDALALRRQGQGRTATSIAWGAWAGGGMVDAASAPQLRRQGIETVRPELMLTVLDRALTGGQSGLTVANIDWKRFHAAFTAPRPSALLQGIPEVRRIAAAEARARRADLATAGSLRQRLAGLEEGAQNEILLDLVRAETAVVLGHRDAHAVHPDRAFQELGFDSLTAVELRNKLSAATGLRLPATLLFDHPAPAVLVAHLREALAPEGGPTVHRAVAEVEKLRTALASVPDDRAVRAQVTAALQVLLAKWSPDAAKDGTDEDLDSVTDDEVFDIIDNEFNEFTAS</sequence>
<dbReference type="InterPro" id="IPR057326">
    <property type="entry name" value="KR_dom"/>
</dbReference>
<dbReference type="InterPro" id="IPR020806">
    <property type="entry name" value="PKS_PP-bd"/>
</dbReference>
<evidence type="ECO:0000313" key="15">
    <source>
        <dbReference type="Proteomes" id="UP001341259"/>
    </source>
</evidence>
<feature type="region of interest" description="Disordered" evidence="10">
    <location>
        <begin position="1013"/>
        <end position="1034"/>
    </location>
</feature>
<dbReference type="Pfam" id="PF00109">
    <property type="entry name" value="ketoacyl-synt"/>
    <property type="match status" value="1"/>
</dbReference>
<dbReference type="Pfam" id="PF00698">
    <property type="entry name" value="Acyl_transf_1"/>
    <property type="match status" value="1"/>
</dbReference>
<dbReference type="InterPro" id="IPR018201">
    <property type="entry name" value="Ketoacyl_synth_AS"/>
</dbReference>
<feature type="domain" description="Carrier" evidence="11">
    <location>
        <begin position="1717"/>
        <end position="1792"/>
    </location>
</feature>
<gene>
    <name evidence="14" type="ORF">OHB29_02815</name>
</gene>
<dbReference type="PROSITE" id="PS52019">
    <property type="entry name" value="PKS_MFAS_DH"/>
    <property type="match status" value="1"/>
</dbReference>
<dbReference type="InterPro" id="IPR050091">
    <property type="entry name" value="PKS_NRPS_Biosynth_Enz"/>
</dbReference>
<dbReference type="Pfam" id="PF16197">
    <property type="entry name" value="KAsynt_C_assoc"/>
    <property type="match status" value="1"/>
</dbReference>
<dbReference type="InterPro" id="IPR016039">
    <property type="entry name" value="Thiolase-like"/>
</dbReference>
<dbReference type="SUPFAM" id="SSF47336">
    <property type="entry name" value="ACP-like"/>
    <property type="match status" value="1"/>
</dbReference>
<dbReference type="InterPro" id="IPR006162">
    <property type="entry name" value="Ppantetheine_attach_site"/>
</dbReference>
<dbReference type="PROSITE" id="PS00606">
    <property type="entry name" value="KS3_1"/>
    <property type="match status" value="1"/>
</dbReference>
<dbReference type="InterPro" id="IPR015083">
    <property type="entry name" value="NorB/c/GfsB-D-like_docking"/>
</dbReference>
<evidence type="ECO:0000256" key="8">
    <source>
        <dbReference type="ARBA" id="ARBA00023315"/>
    </source>
</evidence>
<dbReference type="InterPro" id="IPR049900">
    <property type="entry name" value="PKS_mFAS_DH"/>
</dbReference>
<dbReference type="Gene3D" id="1.10.1200.10">
    <property type="entry name" value="ACP-like"/>
    <property type="match status" value="1"/>
</dbReference>
<evidence type="ECO:0000256" key="10">
    <source>
        <dbReference type="SAM" id="MobiDB-lite"/>
    </source>
</evidence>
<dbReference type="SUPFAM" id="SSF52151">
    <property type="entry name" value="FabD/lysophospholipase-like"/>
    <property type="match status" value="1"/>
</dbReference>
<dbReference type="SUPFAM" id="SSF53901">
    <property type="entry name" value="Thiolase-like"/>
    <property type="match status" value="1"/>
</dbReference>
<dbReference type="InterPro" id="IPR013968">
    <property type="entry name" value="PKS_KR"/>
</dbReference>
<dbReference type="PROSITE" id="PS50075">
    <property type="entry name" value="CARRIER"/>
    <property type="match status" value="1"/>
</dbReference>
<dbReference type="SMART" id="SM00826">
    <property type="entry name" value="PKS_DH"/>
    <property type="match status" value="1"/>
</dbReference>
<dbReference type="Gene3D" id="3.40.50.720">
    <property type="entry name" value="NAD(P)-binding Rossmann-like Domain"/>
    <property type="match status" value="1"/>
</dbReference>
<evidence type="ECO:0000313" key="14">
    <source>
        <dbReference type="EMBL" id="WUG92044.1"/>
    </source>
</evidence>
<dbReference type="InterPro" id="IPR042104">
    <property type="entry name" value="PKS_dehydratase_sf"/>
</dbReference>
<evidence type="ECO:0000259" key="12">
    <source>
        <dbReference type="PROSITE" id="PS52004"/>
    </source>
</evidence>
<dbReference type="PANTHER" id="PTHR43775">
    <property type="entry name" value="FATTY ACID SYNTHASE"/>
    <property type="match status" value="1"/>
</dbReference>
<evidence type="ECO:0000259" key="11">
    <source>
        <dbReference type="PROSITE" id="PS50075"/>
    </source>
</evidence>
<feature type="domain" description="Ketosynthase family 3 (KS3)" evidence="12">
    <location>
        <begin position="33"/>
        <end position="459"/>
    </location>
</feature>
<dbReference type="SMART" id="SM01294">
    <property type="entry name" value="PKS_PP_betabranch"/>
    <property type="match status" value="1"/>
</dbReference>
<dbReference type="InterPro" id="IPR016035">
    <property type="entry name" value="Acyl_Trfase/lysoPLipase"/>
</dbReference>
<evidence type="ECO:0000256" key="9">
    <source>
        <dbReference type="PROSITE-ProRule" id="PRU01363"/>
    </source>
</evidence>
<dbReference type="SMART" id="SM00823">
    <property type="entry name" value="PKS_PP"/>
    <property type="match status" value="1"/>
</dbReference>
<feature type="domain" description="PKS/mFAS DH" evidence="13">
    <location>
        <begin position="924"/>
        <end position="1227"/>
    </location>
</feature>
<evidence type="ECO:0000256" key="5">
    <source>
        <dbReference type="ARBA" id="ARBA00022679"/>
    </source>
</evidence>
<keyword evidence="8" id="KW-0012">Acyltransferase</keyword>
<keyword evidence="6" id="KW-0045">Antibiotic biosynthesis</keyword>
<dbReference type="SMART" id="SM00822">
    <property type="entry name" value="PKS_KR"/>
    <property type="match status" value="1"/>
</dbReference>
<dbReference type="SMART" id="SM00825">
    <property type="entry name" value="PKS_KS"/>
    <property type="match status" value="1"/>
</dbReference>
<evidence type="ECO:0000256" key="3">
    <source>
        <dbReference type="ARBA" id="ARBA00022450"/>
    </source>
</evidence>
<dbReference type="Pfam" id="PF21089">
    <property type="entry name" value="PKS_DH_N"/>
    <property type="match status" value="1"/>
</dbReference>
<dbReference type="InterPro" id="IPR020841">
    <property type="entry name" value="PKS_Beta-ketoAc_synthase_dom"/>
</dbReference>
<comment type="cofactor">
    <cofactor evidence="1">
        <name>pantetheine 4'-phosphate</name>
        <dbReference type="ChEBI" id="CHEBI:47942"/>
    </cofactor>
</comment>
<reference evidence="14 15" key="1">
    <citation type="submission" date="2022-10" db="EMBL/GenBank/DDBJ databases">
        <title>The complete genomes of actinobacterial strains from the NBC collection.</title>
        <authorList>
            <person name="Joergensen T.S."/>
            <person name="Alvarez Arevalo M."/>
            <person name="Sterndorff E.B."/>
            <person name="Faurdal D."/>
            <person name="Vuksanovic O."/>
            <person name="Mourched A.-S."/>
            <person name="Charusanti P."/>
            <person name="Shaw S."/>
            <person name="Blin K."/>
            <person name="Weber T."/>
        </authorList>
    </citation>
    <scope>NUCLEOTIDE SEQUENCE [LARGE SCALE GENOMIC DNA]</scope>
    <source>
        <strain evidence="14 15">NBC_00456</strain>
    </source>
</reference>
<dbReference type="InterPro" id="IPR036291">
    <property type="entry name" value="NAD(P)-bd_dom_sf"/>
</dbReference>
<comment type="pathway">
    <text evidence="2">Antibiotic biosynthesis.</text>
</comment>
<protein>
    <submittedName>
        <fullName evidence="14">Type I polyketide synthase</fullName>
    </submittedName>
</protein>
<dbReference type="Pfam" id="PF02801">
    <property type="entry name" value="Ketoacyl-synt_C"/>
    <property type="match status" value="1"/>
</dbReference>
<evidence type="ECO:0000256" key="4">
    <source>
        <dbReference type="ARBA" id="ARBA00022553"/>
    </source>
</evidence>
<dbReference type="PROSITE" id="PS52004">
    <property type="entry name" value="KS3_2"/>
    <property type="match status" value="1"/>
</dbReference>
<dbReference type="RefSeq" id="WP_328336475.1">
    <property type="nucleotide sequence ID" value="NZ_CP107906.1"/>
</dbReference>
<keyword evidence="15" id="KW-1185">Reference proteome</keyword>
<evidence type="ECO:0000256" key="2">
    <source>
        <dbReference type="ARBA" id="ARBA00004792"/>
    </source>
</evidence>
<dbReference type="InterPro" id="IPR049551">
    <property type="entry name" value="PKS_DH_C"/>
</dbReference>
<dbReference type="PANTHER" id="PTHR43775:SF51">
    <property type="entry name" value="INACTIVE PHENOLPHTHIOCEROL SYNTHESIS POLYKETIDE SYNTHASE TYPE I PKS1-RELATED"/>
    <property type="match status" value="1"/>
</dbReference>
<keyword evidence="3" id="KW-0596">Phosphopantetheine</keyword>
<evidence type="ECO:0000256" key="6">
    <source>
        <dbReference type="ARBA" id="ARBA00023194"/>
    </source>
</evidence>
<dbReference type="InterPro" id="IPR032821">
    <property type="entry name" value="PKS_assoc"/>
</dbReference>
<keyword evidence="5" id="KW-0808">Transferase</keyword>
<dbReference type="InterPro" id="IPR036736">
    <property type="entry name" value="ACP-like_sf"/>
</dbReference>
<dbReference type="SUPFAM" id="SSF51735">
    <property type="entry name" value="NAD(P)-binding Rossmann-fold domains"/>
    <property type="match status" value="2"/>
</dbReference>
<name>A0ABZ1NKL3_STRVL</name>
<dbReference type="InterPro" id="IPR014031">
    <property type="entry name" value="Ketoacyl_synth_C"/>
</dbReference>
<organism evidence="14 15">
    <name type="scientific">Streptomyces violaceus</name>
    <name type="common">Streptomyces venezuelae</name>
    <dbReference type="NCBI Taxonomy" id="1936"/>
    <lineage>
        <taxon>Bacteria</taxon>
        <taxon>Bacillati</taxon>
        <taxon>Actinomycetota</taxon>
        <taxon>Actinomycetes</taxon>
        <taxon>Kitasatosporales</taxon>
        <taxon>Streptomycetaceae</taxon>
        <taxon>Streptomyces</taxon>
    </lineage>
</organism>
<dbReference type="InterPro" id="IPR014030">
    <property type="entry name" value="Ketoacyl_synth_N"/>
</dbReference>
<dbReference type="EMBL" id="CP107906">
    <property type="protein sequence ID" value="WUG92044.1"/>
    <property type="molecule type" value="Genomic_DNA"/>
</dbReference>
<feature type="region of interest" description="C-terminal hotdog fold" evidence="9">
    <location>
        <begin position="1060"/>
        <end position="1227"/>
    </location>
</feature>
<dbReference type="Pfam" id="PF00550">
    <property type="entry name" value="PP-binding"/>
    <property type="match status" value="1"/>
</dbReference>
<dbReference type="SUPFAM" id="SSF55048">
    <property type="entry name" value="Probable ACP-binding domain of malonyl-CoA ACP transacylase"/>
    <property type="match status" value="1"/>
</dbReference>
<dbReference type="InterPro" id="IPR020807">
    <property type="entry name" value="PKS_DH"/>
</dbReference>
<dbReference type="PROSITE" id="PS00012">
    <property type="entry name" value="PHOSPHOPANTETHEINE"/>
    <property type="match status" value="1"/>
</dbReference>
<dbReference type="Pfam" id="PF08990">
    <property type="entry name" value="Docking"/>
    <property type="match status" value="1"/>
</dbReference>
<proteinExistence type="predicted"/>
<dbReference type="InterPro" id="IPR016036">
    <property type="entry name" value="Malonyl_transacylase_ACP-bd"/>
</dbReference>
<dbReference type="Gene3D" id="3.10.129.110">
    <property type="entry name" value="Polyketide synthase dehydratase"/>
    <property type="match status" value="1"/>
</dbReference>
<evidence type="ECO:0000256" key="7">
    <source>
        <dbReference type="ARBA" id="ARBA00023268"/>
    </source>
</evidence>
<dbReference type="Gene3D" id="3.40.366.10">
    <property type="entry name" value="Malonyl-Coenzyme A Acyl Carrier Protein, domain 2"/>
    <property type="match status" value="1"/>
</dbReference>
<dbReference type="SMART" id="SM00827">
    <property type="entry name" value="PKS_AT"/>
    <property type="match status" value="1"/>
</dbReference>